<proteinExistence type="inferred from homology"/>
<keyword evidence="15" id="KW-1185">Reference proteome</keyword>
<evidence type="ECO:0000259" key="13">
    <source>
        <dbReference type="Pfam" id="PF25398"/>
    </source>
</evidence>
<dbReference type="Pfam" id="PF08172">
    <property type="entry name" value="CASP_C"/>
    <property type="match status" value="1"/>
</dbReference>
<evidence type="ECO:0000256" key="11">
    <source>
        <dbReference type="SAM" id="Phobius"/>
    </source>
</evidence>
<dbReference type="PANTHER" id="PTHR14043:SF2">
    <property type="entry name" value="HOMEOBOX PROTEIN CUT"/>
    <property type="match status" value="1"/>
</dbReference>
<evidence type="ECO:0000256" key="4">
    <source>
        <dbReference type="ARBA" id="ARBA00022448"/>
    </source>
</evidence>
<evidence type="ECO:0000256" key="6">
    <source>
        <dbReference type="ARBA" id="ARBA00022989"/>
    </source>
</evidence>
<comment type="similarity">
    <text evidence="2">Belongs to the CASP family.</text>
</comment>
<sequence length="654" mass="75231">MAVNIASVLQFWRTFDLPQLQRNLDQPATNIATRQDESEASRRKLVEQMKLFKKSSTEDVRKTVAPLLKSFQTEIDSLTKRSKACETDFLNLYKKLIELPDPVIALDQAESYQKKNQRLNDIETENQKLRETLAEYNKEFAEVKNQEVTIKTLKEKVKDLERDTDNRAQRVIEEKHEELNKEFVEREKRLHDAQFSAATKLTEAEQKVMTVQSALDASQSELFNLKCKYDEETAAKHAELEIIISDLDRANQINEISAKEIEALKEQLASNFQVEQSVTQQSFVEHSIEVSSRVNLEVELAAKEKEISQFVEDIQHLQSSMIKLRETSAVSIAKLEQEIDAKVEKCAELEAKLQQQSDYQEVKRELSILRSTEFSGLSKEAKSLEVLLLDKNRALQNENTGLRAANSQLTEFSKTLENKLAMTEETKIEQQTLIHKLETDLMMVQSPASVVRSAADGSPAPLATNMSGELVADAISQSPGTDNSNSSLLLVVSSQRERFRVRNNELEAENYTHQQTIQRLQNELDTLRADNIKLYEKIKFLQSYPTSSKVPIEDVTSSRYSSQYEDNLDPFTSFNRKEKQRKYMNLSPPEKVTLGIGRMILSSKLARTIFFFYMLFMHLLLYVILYRYAYSDDKRHITDLCYEKFGPQMAPDKH</sequence>
<evidence type="ECO:0000256" key="3">
    <source>
        <dbReference type="ARBA" id="ARBA00018691"/>
    </source>
</evidence>
<reference evidence="14 15" key="1">
    <citation type="submission" date="2024-02" db="EMBL/GenBank/DDBJ databases">
        <authorList>
            <person name="Daric V."/>
            <person name="Darras S."/>
        </authorList>
    </citation>
    <scope>NUCLEOTIDE SEQUENCE [LARGE SCALE GENOMIC DNA]</scope>
</reference>
<evidence type="ECO:0000313" key="15">
    <source>
        <dbReference type="Proteomes" id="UP001642483"/>
    </source>
</evidence>
<evidence type="ECO:0000259" key="12">
    <source>
        <dbReference type="Pfam" id="PF08172"/>
    </source>
</evidence>
<protein>
    <recommendedName>
        <fullName evidence="3">Protein CASP</fullName>
    </recommendedName>
</protein>
<keyword evidence="6 11" id="KW-1133">Transmembrane helix</keyword>
<name>A0ABP0FW23_CLALP</name>
<organism evidence="14 15">
    <name type="scientific">Clavelina lepadiformis</name>
    <name type="common">Light-bulb sea squirt</name>
    <name type="synonym">Ascidia lepadiformis</name>
    <dbReference type="NCBI Taxonomy" id="159417"/>
    <lineage>
        <taxon>Eukaryota</taxon>
        <taxon>Metazoa</taxon>
        <taxon>Chordata</taxon>
        <taxon>Tunicata</taxon>
        <taxon>Ascidiacea</taxon>
        <taxon>Aplousobranchia</taxon>
        <taxon>Clavelinidae</taxon>
        <taxon>Clavelina</taxon>
    </lineage>
</organism>
<feature type="domain" description="Cux N-terminal" evidence="13">
    <location>
        <begin position="4"/>
        <end position="111"/>
    </location>
</feature>
<keyword evidence="8 10" id="KW-0175">Coiled coil</keyword>
<evidence type="ECO:0000313" key="14">
    <source>
        <dbReference type="EMBL" id="CAK8683782.1"/>
    </source>
</evidence>
<feature type="coiled-coil region" evidence="10">
    <location>
        <begin position="503"/>
        <end position="537"/>
    </location>
</feature>
<keyword evidence="4" id="KW-0813">Transport</keyword>
<comment type="subcellular location">
    <subcellularLocation>
        <location evidence="1">Golgi apparatus membrane</location>
        <topology evidence="1">Single-pass type IV membrane protein</topology>
    </subcellularLocation>
</comment>
<keyword evidence="7" id="KW-0333">Golgi apparatus</keyword>
<evidence type="ECO:0000256" key="9">
    <source>
        <dbReference type="ARBA" id="ARBA00023136"/>
    </source>
</evidence>
<keyword evidence="5 11" id="KW-0812">Transmembrane</keyword>
<evidence type="ECO:0000256" key="8">
    <source>
        <dbReference type="ARBA" id="ARBA00023054"/>
    </source>
</evidence>
<dbReference type="InterPro" id="IPR057476">
    <property type="entry name" value="Cux_N"/>
</dbReference>
<evidence type="ECO:0000256" key="7">
    <source>
        <dbReference type="ARBA" id="ARBA00023034"/>
    </source>
</evidence>
<dbReference type="Pfam" id="PF25398">
    <property type="entry name" value="CUX1_N"/>
    <property type="match status" value="1"/>
</dbReference>
<dbReference type="Proteomes" id="UP001642483">
    <property type="component" value="Unassembled WGS sequence"/>
</dbReference>
<keyword evidence="9 11" id="KW-0472">Membrane</keyword>
<comment type="caution">
    <text evidence="14">The sequence shown here is derived from an EMBL/GenBank/DDBJ whole genome shotgun (WGS) entry which is preliminary data.</text>
</comment>
<feature type="transmembrane region" description="Helical" evidence="11">
    <location>
        <begin position="610"/>
        <end position="629"/>
    </location>
</feature>
<dbReference type="PANTHER" id="PTHR14043">
    <property type="entry name" value="CCAAT DISPLACEMENT PROTEIN-RELATED"/>
    <property type="match status" value="1"/>
</dbReference>
<feature type="coiled-coil region" evidence="10">
    <location>
        <begin position="293"/>
        <end position="352"/>
    </location>
</feature>
<accession>A0ABP0FW23</accession>
<evidence type="ECO:0000256" key="5">
    <source>
        <dbReference type="ARBA" id="ARBA00022692"/>
    </source>
</evidence>
<evidence type="ECO:0000256" key="1">
    <source>
        <dbReference type="ARBA" id="ARBA00004409"/>
    </source>
</evidence>
<feature type="domain" description="CASP C-terminal" evidence="12">
    <location>
        <begin position="415"/>
        <end position="629"/>
    </location>
</feature>
<evidence type="ECO:0000256" key="2">
    <source>
        <dbReference type="ARBA" id="ARBA00006415"/>
    </source>
</evidence>
<evidence type="ECO:0000256" key="10">
    <source>
        <dbReference type="SAM" id="Coils"/>
    </source>
</evidence>
<feature type="coiled-coil region" evidence="10">
    <location>
        <begin position="112"/>
        <end position="170"/>
    </location>
</feature>
<dbReference type="InterPro" id="IPR012955">
    <property type="entry name" value="CASP_C"/>
</dbReference>
<gene>
    <name evidence="14" type="ORF">CVLEPA_LOCUS14815</name>
</gene>
<dbReference type="EMBL" id="CAWYQH010000097">
    <property type="protein sequence ID" value="CAK8683782.1"/>
    <property type="molecule type" value="Genomic_DNA"/>
</dbReference>